<dbReference type="EMBL" id="JACGWJ010000002">
    <property type="protein sequence ID" value="KAL0434964.1"/>
    <property type="molecule type" value="Genomic_DNA"/>
</dbReference>
<gene>
    <name evidence="2" type="ORF">Sradi_0204300</name>
</gene>
<evidence type="ECO:0000256" key="1">
    <source>
        <dbReference type="SAM" id="MobiDB-lite"/>
    </source>
</evidence>
<organism evidence="2">
    <name type="scientific">Sesamum radiatum</name>
    <name type="common">Black benniseed</name>
    <dbReference type="NCBI Taxonomy" id="300843"/>
    <lineage>
        <taxon>Eukaryota</taxon>
        <taxon>Viridiplantae</taxon>
        <taxon>Streptophyta</taxon>
        <taxon>Embryophyta</taxon>
        <taxon>Tracheophyta</taxon>
        <taxon>Spermatophyta</taxon>
        <taxon>Magnoliopsida</taxon>
        <taxon>eudicotyledons</taxon>
        <taxon>Gunneridae</taxon>
        <taxon>Pentapetalae</taxon>
        <taxon>asterids</taxon>
        <taxon>lamiids</taxon>
        <taxon>Lamiales</taxon>
        <taxon>Pedaliaceae</taxon>
        <taxon>Sesamum</taxon>
    </lineage>
</organism>
<accession>A0AAW2VZ12</accession>
<reference evidence="2" key="2">
    <citation type="journal article" date="2024" name="Plant">
        <title>Genomic evolution and insights into agronomic trait innovations of Sesamum species.</title>
        <authorList>
            <person name="Miao H."/>
            <person name="Wang L."/>
            <person name="Qu L."/>
            <person name="Liu H."/>
            <person name="Sun Y."/>
            <person name="Le M."/>
            <person name="Wang Q."/>
            <person name="Wei S."/>
            <person name="Zheng Y."/>
            <person name="Lin W."/>
            <person name="Duan Y."/>
            <person name="Cao H."/>
            <person name="Xiong S."/>
            <person name="Wang X."/>
            <person name="Wei L."/>
            <person name="Li C."/>
            <person name="Ma Q."/>
            <person name="Ju M."/>
            <person name="Zhao R."/>
            <person name="Li G."/>
            <person name="Mu C."/>
            <person name="Tian Q."/>
            <person name="Mei H."/>
            <person name="Zhang T."/>
            <person name="Gao T."/>
            <person name="Zhang H."/>
        </authorList>
    </citation>
    <scope>NUCLEOTIDE SEQUENCE</scope>
    <source>
        <strain evidence="2">G02</strain>
    </source>
</reference>
<dbReference type="AlphaFoldDB" id="A0AAW2VZ12"/>
<proteinExistence type="predicted"/>
<feature type="compositionally biased region" description="Basic and acidic residues" evidence="1">
    <location>
        <begin position="14"/>
        <end position="26"/>
    </location>
</feature>
<reference evidence="2" key="1">
    <citation type="submission" date="2020-06" db="EMBL/GenBank/DDBJ databases">
        <authorList>
            <person name="Li T."/>
            <person name="Hu X."/>
            <person name="Zhang T."/>
            <person name="Song X."/>
            <person name="Zhang H."/>
            <person name="Dai N."/>
            <person name="Sheng W."/>
            <person name="Hou X."/>
            <person name="Wei L."/>
        </authorList>
    </citation>
    <scope>NUCLEOTIDE SEQUENCE</scope>
    <source>
        <strain evidence="2">G02</strain>
        <tissue evidence="2">Leaf</tissue>
    </source>
</reference>
<sequence length="81" mass="9044">MDVSDTGSSKGGRRREPAISRAEVDDVGRQIQTWGAGGPEQKFAIRQQILSEVVDPTLRLSDLPKYDGIKDPQEHALRLNW</sequence>
<evidence type="ECO:0000313" key="2">
    <source>
        <dbReference type="EMBL" id="KAL0434964.1"/>
    </source>
</evidence>
<feature type="region of interest" description="Disordered" evidence="1">
    <location>
        <begin position="1"/>
        <end position="26"/>
    </location>
</feature>
<comment type="caution">
    <text evidence="2">The sequence shown here is derived from an EMBL/GenBank/DDBJ whole genome shotgun (WGS) entry which is preliminary data.</text>
</comment>
<protein>
    <submittedName>
        <fullName evidence="2">Uncharacterized protein</fullName>
    </submittedName>
</protein>
<name>A0AAW2VZ12_SESRA</name>